<evidence type="ECO:0000256" key="1">
    <source>
        <dbReference type="SAM" id="MobiDB-lite"/>
    </source>
</evidence>
<accession>A0AAF0J8A1</accession>
<gene>
    <name evidence="2" type="ORF">MCUN1_003482</name>
</gene>
<protein>
    <recommendedName>
        <fullName evidence="4">WHI2-like protein P4H10.16c</fullName>
    </recommendedName>
</protein>
<feature type="region of interest" description="Disordered" evidence="1">
    <location>
        <begin position="264"/>
        <end position="294"/>
    </location>
</feature>
<dbReference type="SUPFAM" id="SSF54695">
    <property type="entry name" value="POZ domain"/>
    <property type="match status" value="1"/>
</dbReference>
<reference evidence="2" key="1">
    <citation type="submission" date="2023-03" db="EMBL/GenBank/DDBJ databases">
        <title>Mating type loci evolution in Malassezia.</title>
        <authorList>
            <person name="Coelho M.A."/>
        </authorList>
    </citation>
    <scope>NUCLEOTIDE SEQUENCE</scope>
    <source>
        <strain evidence="2">CBS 11721</strain>
    </source>
</reference>
<sequence>MDKPPEAVEGNEQFTRLLLDLRGVRFVIERETLMNLPESILLCLFPNGLLLSDPEGDESSDEEQVYFVDVRAHADQFDARCLEFVLSFFRKAQDYFYGTDGAPGVFGGFDPAPQLIDYGTDPITGATMSGYGHPFHFPLFYKQAVIVLREELEYYTIPPRTLSSARPAPNATENTPPQATPAYAALREICGDTLLQRHKVFSALQRNINKESNIAEQHLIDMLCMSGFDPEDNWGYRAKEPNRCCITSTALVLLKTGITHAGELPGAMPGGRRLTPPSGVARDHPAPQSNDELGDWEYDGHGGAVRVNQQQLSTAQKLLLFWRKPARKCWWDNVDLVIPAAIMGNGAPPAPRQAYSPAARAVMTPTERELLDRGAGRIVRVWARRVWTLEVGLVHLILSAMM</sequence>
<organism evidence="2 3">
    <name type="scientific">Malassezia cuniculi</name>
    <dbReference type="NCBI Taxonomy" id="948313"/>
    <lineage>
        <taxon>Eukaryota</taxon>
        <taxon>Fungi</taxon>
        <taxon>Dikarya</taxon>
        <taxon>Basidiomycota</taxon>
        <taxon>Ustilaginomycotina</taxon>
        <taxon>Malasseziomycetes</taxon>
        <taxon>Malasseziales</taxon>
        <taxon>Malasseziaceae</taxon>
        <taxon>Malassezia</taxon>
    </lineage>
</organism>
<proteinExistence type="predicted"/>
<evidence type="ECO:0000313" key="2">
    <source>
        <dbReference type="EMBL" id="WFD36599.1"/>
    </source>
</evidence>
<evidence type="ECO:0008006" key="4">
    <source>
        <dbReference type="Google" id="ProtNLM"/>
    </source>
</evidence>
<dbReference type="EMBL" id="CP119881">
    <property type="protein sequence ID" value="WFD36599.1"/>
    <property type="molecule type" value="Genomic_DNA"/>
</dbReference>
<evidence type="ECO:0000313" key="3">
    <source>
        <dbReference type="Proteomes" id="UP001219933"/>
    </source>
</evidence>
<name>A0AAF0J8A1_9BASI</name>
<dbReference type="Proteomes" id="UP001219933">
    <property type="component" value="Chromosome 5"/>
</dbReference>
<keyword evidence="3" id="KW-1185">Reference proteome</keyword>
<dbReference type="AlphaFoldDB" id="A0AAF0J8A1"/>
<dbReference type="InterPro" id="IPR011333">
    <property type="entry name" value="SKP1/BTB/POZ_sf"/>
</dbReference>